<dbReference type="SUPFAM" id="SSF53756">
    <property type="entry name" value="UDP-Glycosyltransferase/glycogen phosphorylase"/>
    <property type="match status" value="1"/>
</dbReference>
<accession>A0A9W7L9G4</accession>
<dbReference type="PANTHER" id="PTHR12042">
    <property type="entry name" value="LACTOSYLCERAMIDE 4-ALPHA-GALACTOSYLTRANSFERASE ALPHA- 1,4-GALACTOSYLTRANSFERASE"/>
    <property type="match status" value="1"/>
</dbReference>
<dbReference type="Pfam" id="PF04488">
    <property type="entry name" value="Gly_transf_sug"/>
    <property type="match status" value="1"/>
</dbReference>
<dbReference type="GO" id="GO:0000139">
    <property type="term" value="C:Golgi membrane"/>
    <property type="evidence" value="ECO:0007669"/>
    <property type="project" value="UniProtKB-SubCell"/>
</dbReference>
<dbReference type="InterPro" id="IPR007577">
    <property type="entry name" value="GlycoTrfase_DXD_sugar-bd_CS"/>
</dbReference>
<dbReference type="GO" id="GO:0016758">
    <property type="term" value="F:hexosyltransferase activity"/>
    <property type="evidence" value="ECO:0007669"/>
    <property type="project" value="TreeGrafter"/>
</dbReference>
<dbReference type="EMBL" id="BRYA01001170">
    <property type="protein sequence ID" value="GMI40002.1"/>
    <property type="molecule type" value="Genomic_DNA"/>
</dbReference>
<evidence type="ECO:0000256" key="2">
    <source>
        <dbReference type="ARBA" id="ARBA00009003"/>
    </source>
</evidence>
<keyword evidence="3" id="KW-0328">Glycosyltransferase</keyword>
<dbReference type="AlphaFoldDB" id="A0A9W7L9G4"/>
<comment type="subcellular location">
    <subcellularLocation>
        <location evidence="1">Golgi apparatus membrane</location>
        <topology evidence="1">Single-pass type II membrane protein</topology>
    </subcellularLocation>
</comment>
<reference evidence="9" key="1">
    <citation type="journal article" date="2023" name="Commun. Biol.">
        <title>Genome analysis of Parmales, the sister group of diatoms, reveals the evolutionary specialization of diatoms from phago-mixotrophs to photoautotrophs.</title>
        <authorList>
            <person name="Ban H."/>
            <person name="Sato S."/>
            <person name="Yoshikawa S."/>
            <person name="Yamada K."/>
            <person name="Nakamura Y."/>
            <person name="Ichinomiya M."/>
            <person name="Sato N."/>
            <person name="Blanc-Mathieu R."/>
            <person name="Endo H."/>
            <person name="Kuwata A."/>
            <person name="Ogata H."/>
        </authorList>
    </citation>
    <scope>NUCLEOTIDE SEQUENCE [LARGE SCALE GENOMIC DNA]</scope>
</reference>
<keyword evidence="5" id="KW-0333">Golgi apparatus</keyword>
<dbReference type="Gene3D" id="3.90.550.20">
    <property type="match status" value="1"/>
</dbReference>
<keyword evidence="6" id="KW-0472">Membrane</keyword>
<name>A0A9W7L9G4_9STRA</name>
<evidence type="ECO:0000313" key="8">
    <source>
        <dbReference type="EMBL" id="GMI40002.1"/>
    </source>
</evidence>
<proteinExistence type="inferred from homology"/>
<organism evidence="8 9">
    <name type="scientific">Triparma columacea</name>
    <dbReference type="NCBI Taxonomy" id="722753"/>
    <lineage>
        <taxon>Eukaryota</taxon>
        <taxon>Sar</taxon>
        <taxon>Stramenopiles</taxon>
        <taxon>Ochrophyta</taxon>
        <taxon>Bolidophyceae</taxon>
        <taxon>Parmales</taxon>
        <taxon>Triparmaceae</taxon>
        <taxon>Triparma</taxon>
    </lineage>
</organism>
<dbReference type="InterPro" id="IPR007652">
    <property type="entry name" value="A1-4-GlycosylTfrase_dom"/>
</dbReference>
<evidence type="ECO:0000256" key="1">
    <source>
        <dbReference type="ARBA" id="ARBA00004323"/>
    </source>
</evidence>
<sequence length="813" mass="90236">MSLPQSIVRDKQTSDTEYPAALVRSCVQGYSDAVAKLDLGVCASLTLEEKDSLRVIMIWTTHPETFTSRNQWTIESVIKQHPCATISVYSNTLPLEMFKTLIDFGFNVKVLRYDFSKIVAFGEPGYKWTVGNRHADFPYYHVHTSDMLRLLLLFEHGGTYIDMDHVTTGPILGARGPGRNVFGGEECQNDNPDCLKAHDLLQLKVVSAEFVDSPYHLGRAGFHSKNDIDGSPIRYTPCNGVLLNWDAKHPIIAAALKEVDDHYDPYCWGCLGPRLFGKLMSNAAMEVARFSRADNVGRGGFSPLGDVSILPPGILFPVDYTAMASVLGSTRRYDVEMFMARSNSLGIHFYGKMTSSVNIEYGSTMESILREATIFGKLPFVSLGRSGGGSAFCVVAEDEKRIAHETKSTLFLTSWKKPASVTTHPKDPREFYFKVVEANGNVLACHEGWPGIRDMTHKIGKQTNMPIIMVNDNSLHDDKEKIYEFFFRLGVTSFHVQGIPPGLIDFASFLVDKRSRLSNPMSGSIFISVSYHSGVATHNTDPFEAALLGRAMRSSKRGDIFLTFIEPDQAEYATRLGSPSCVVWPTFLESPTFQGPIREVGDTSPLKVGILGMSHRITVKNFFPQAAAACMFDNALIYTNYLSVVGASGSVIGEQQMSEWHLSMCRGKFIELGWLSSDMFRKALTENDINLYASISDAVPNVLLDSLASGVPVISGDTNSIFSSSPFLKELLTEPRIDDQSAIYHRASRAVDYVAKNREFFEKAVTELFEYLDAKARRSWECLVRSTYKVPMCVNGEGVCVIATDPTTFVMDV</sequence>
<protein>
    <recommendedName>
        <fullName evidence="7">Alpha 1,4-glycosyltransferase domain-containing protein</fullName>
    </recommendedName>
</protein>
<gene>
    <name evidence="8" type="ORF">TrCOL_g2022</name>
</gene>
<evidence type="ECO:0000313" key="9">
    <source>
        <dbReference type="Proteomes" id="UP001165065"/>
    </source>
</evidence>
<comment type="caution">
    <text evidence="8">The sequence shown here is derived from an EMBL/GenBank/DDBJ whole genome shotgun (WGS) entry which is preliminary data.</text>
</comment>
<evidence type="ECO:0000256" key="3">
    <source>
        <dbReference type="ARBA" id="ARBA00022676"/>
    </source>
</evidence>
<dbReference type="InterPro" id="IPR029044">
    <property type="entry name" value="Nucleotide-diphossugar_trans"/>
</dbReference>
<dbReference type="SUPFAM" id="SSF53448">
    <property type="entry name" value="Nucleotide-diphospho-sugar transferases"/>
    <property type="match status" value="1"/>
</dbReference>
<keyword evidence="9" id="KW-1185">Reference proteome</keyword>
<evidence type="ECO:0000259" key="7">
    <source>
        <dbReference type="Pfam" id="PF04572"/>
    </source>
</evidence>
<evidence type="ECO:0000256" key="4">
    <source>
        <dbReference type="ARBA" id="ARBA00022679"/>
    </source>
</evidence>
<dbReference type="OrthoDB" id="409543at2759"/>
<dbReference type="Pfam" id="PF04572">
    <property type="entry name" value="Gb3_synth"/>
    <property type="match status" value="1"/>
</dbReference>
<dbReference type="GO" id="GO:0006688">
    <property type="term" value="P:glycosphingolipid biosynthetic process"/>
    <property type="evidence" value="ECO:0007669"/>
    <property type="project" value="TreeGrafter"/>
</dbReference>
<dbReference type="PANTHER" id="PTHR12042:SF21">
    <property type="entry name" value="ALPHA1,4-GALACTOSYLTRANSFERASE 1-RELATED"/>
    <property type="match status" value="1"/>
</dbReference>
<comment type="similarity">
    <text evidence="2">Belongs to the glycosyltransferase 32 family.</text>
</comment>
<keyword evidence="4" id="KW-0808">Transferase</keyword>
<dbReference type="InterPro" id="IPR051981">
    <property type="entry name" value="Glycosyltransf_32"/>
</dbReference>
<evidence type="ECO:0000256" key="6">
    <source>
        <dbReference type="ARBA" id="ARBA00023136"/>
    </source>
</evidence>
<dbReference type="Proteomes" id="UP001165065">
    <property type="component" value="Unassembled WGS sequence"/>
</dbReference>
<feature type="domain" description="Alpha 1,4-glycosyltransferase" evidence="7">
    <location>
        <begin position="246"/>
        <end position="370"/>
    </location>
</feature>
<evidence type="ECO:0000256" key="5">
    <source>
        <dbReference type="ARBA" id="ARBA00023034"/>
    </source>
</evidence>